<protein>
    <submittedName>
        <fullName evidence="2">Uncharacterized protein</fullName>
    </submittedName>
</protein>
<keyword evidence="1" id="KW-0472">Membrane</keyword>
<evidence type="ECO:0000313" key="2">
    <source>
        <dbReference type="EMBL" id="CAF5217638.1"/>
    </source>
</evidence>
<sequence length="48" mass="5545">MYPTKYSRSVGKQVAKWVPGCVIIFLALVCSPELIYRRMIIDINDERA</sequence>
<feature type="non-terminal residue" evidence="2">
    <location>
        <position position="48"/>
    </location>
</feature>
<proteinExistence type="predicted"/>
<gene>
    <name evidence="2" type="ORF">GIL414_LOCUS82528</name>
</gene>
<evidence type="ECO:0000256" key="1">
    <source>
        <dbReference type="SAM" id="Phobius"/>
    </source>
</evidence>
<feature type="transmembrane region" description="Helical" evidence="1">
    <location>
        <begin position="17"/>
        <end position="36"/>
    </location>
</feature>
<dbReference type="EMBL" id="CAJOBJ010360435">
    <property type="protein sequence ID" value="CAF5217638.1"/>
    <property type="molecule type" value="Genomic_DNA"/>
</dbReference>
<dbReference type="AlphaFoldDB" id="A0A8S3JH55"/>
<dbReference type="Proteomes" id="UP000681720">
    <property type="component" value="Unassembled WGS sequence"/>
</dbReference>
<name>A0A8S3JH55_9BILA</name>
<keyword evidence="1" id="KW-1133">Transmembrane helix</keyword>
<comment type="caution">
    <text evidence="2">The sequence shown here is derived from an EMBL/GenBank/DDBJ whole genome shotgun (WGS) entry which is preliminary data.</text>
</comment>
<reference evidence="2" key="1">
    <citation type="submission" date="2021-02" db="EMBL/GenBank/DDBJ databases">
        <authorList>
            <person name="Nowell W R."/>
        </authorList>
    </citation>
    <scope>NUCLEOTIDE SEQUENCE</scope>
</reference>
<keyword evidence="1" id="KW-0812">Transmembrane</keyword>
<accession>A0A8S3JH55</accession>
<evidence type="ECO:0000313" key="3">
    <source>
        <dbReference type="Proteomes" id="UP000681720"/>
    </source>
</evidence>
<organism evidence="2 3">
    <name type="scientific">Rotaria magnacalcarata</name>
    <dbReference type="NCBI Taxonomy" id="392030"/>
    <lineage>
        <taxon>Eukaryota</taxon>
        <taxon>Metazoa</taxon>
        <taxon>Spiralia</taxon>
        <taxon>Gnathifera</taxon>
        <taxon>Rotifera</taxon>
        <taxon>Eurotatoria</taxon>
        <taxon>Bdelloidea</taxon>
        <taxon>Philodinida</taxon>
        <taxon>Philodinidae</taxon>
        <taxon>Rotaria</taxon>
    </lineage>
</organism>